<dbReference type="EMBL" id="JAHLQT010026502">
    <property type="protein sequence ID" value="KAG7163086.1"/>
    <property type="molecule type" value="Genomic_DNA"/>
</dbReference>
<sequence>MYTTQDEGPGTTAGPGGPHTRRTTTQNTVQSLLVKSPHSPTPFCSFTPPVSSQAYNAFKVALSGRIPVALYSAKRSYRGYGDESDGVVVINFPGLGNQAGAYSADSDDFGVAVGRTSSSPIDTPSASPTASLPAVRLDDDDLADAIEDAVEDAIDTAEDAAQLTTRNAALNAFDNTAAIAAIAPRTGAGSPQLAISTEDLIDAIEDAAEEAVEGRTRSKPS</sequence>
<evidence type="ECO:0000313" key="3">
    <source>
        <dbReference type="Proteomes" id="UP000747542"/>
    </source>
</evidence>
<accession>A0A8J5MTN4</accession>
<feature type="region of interest" description="Disordered" evidence="1">
    <location>
        <begin position="1"/>
        <end position="26"/>
    </location>
</feature>
<proteinExistence type="predicted"/>
<gene>
    <name evidence="2" type="ORF">Hamer_G002157</name>
</gene>
<name>A0A8J5MTN4_HOMAM</name>
<reference evidence="2" key="1">
    <citation type="journal article" date="2021" name="Sci. Adv.">
        <title>The American lobster genome reveals insights on longevity, neural, and immune adaptations.</title>
        <authorList>
            <person name="Polinski J.M."/>
            <person name="Zimin A.V."/>
            <person name="Clark K.F."/>
            <person name="Kohn A.B."/>
            <person name="Sadowski N."/>
            <person name="Timp W."/>
            <person name="Ptitsyn A."/>
            <person name="Khanna P."/>
            <person name="Romanova D.Y."/>
            <person name="Williams P."/>
            <person name="Greenwood S.J."/>
            <person name="Moroz L.L."/>
            <person name="Walt D.R."/>
            <person name="Bodnar A.G."/>
        </authorList>
    </citation>
    <scope>NUCLEOTIDE SEQUENCE</scope>
    <source>
        <strain evidence="2">GMGI-L3</strain>
    </source>
</reference>
<evidence type="ECO:0000256" key="1">
    <source>
        <dbReference type="SAM" id="MobiDB-lite"/>
    </source>
</evidence>
<evidence type="ECO:0000313" key="2">
    <source>
        <dbReference type="EMBL" id="KAG7163086.1"/>
    </source>
</evidence>
<organism evidence="2 3">
    <name type="scientific">Homarus americanus</name>
    <name type="common">American lobster</name>
    <dbReference type="NCBI Taxonomy" id="6706"/>
    <lineage>
        <taxon>Eukaryota</taxon>
        <taxon>Metazoa</taxon>
        <taxon>Ecdysozoa</taxon>
        <taxon>Arthropoda</taxon>
        <taxon>Crustacea</taxon>
        <taxon>Multicrustacea</taxon>
        <taxon>Malacostraca</taxon>
        <taxon>Eumalacostraca</taxon>
        <taxon>Eucarida</taxon>
        <taxon>Decapoda</taxon>
        <taxon>Pleocyemata</taxon>
        <taxon>Astacidea</taxon>
        <taxon>Nephropoidea</taxon>
        <taxon>Nephropidae</taxon>
        <taxon>Homarus</taxon>
    </lineage>
</organism>
<dbReference type="Proteomes" id="UP000747542">
    <property type="component" value="Unassembled WGS sequence"/>
</dbReference>
<dbReference type="AlphaFoldDB" id="A0A8J5MTN4"/>
<comment type="caution">
    <text evidence="2">The sequence shown here is derived from an EMBL/GenBank/DDBJ whole genome shotgun (WGS) entry which is preliminary data.</text>
</comment>
<keyword evidence="3" id="KW-1185">Reference proteome</keyword>
<protein>
    <submittedName>
        <fullName evidence="2">Uncharacterized protein</fullName>
    </submittedName>
</protein>